<reference evidence="1 2" key="1">
    <citation type="submission" date="2017-10" db="EMBL/GenBank/DDBJ databases">
        <title>The draft genome sequence of Lewinella marina KCTC 32374.</title>
        <authorList>
            <person name="Wang K."/>
        </authorList>
    </citation>
    <scope>NUCLEOTIDE SEQUENCE [LARGE SCALE GENOMIC DNA]</scope>
    <source>
        <strain evidence="1 2">MKG-38</strain>
    </source>
</reference>
<protein>
    <submittedName>
        <fullName evidence="1">Uncharacterized protein</fullName>
    </submittedName>
</protein>
<accession>A0A2G0CAT2</accession>
<dbReference type="RefSeq" id="WP_099107945.1">
    <property type="nucleotide sequence ID" value="NZ_JAATJF010000003.1"/>
</dbReference>
<name>A0A2G0CAT2_9BACT</name>
<evidence type="ECO:0000313" key="1">
    <source>
        <dbReference type="EMBL" id="PHK97074.1"/>
    </source>
</evidence>
<dbReference type="EMBL" id="PDLO01000014">
    <property type="protein sequence ID" value="PHK97074.1"/>
    <property type="molecule type" value="Genomic_DNA"/>
</dbReference>
<dbReference type="Proteomes" id="UP000226437">
    <property type="component" value="Unassembled WGS sequence"/>
</dbReference>
<dbReference type="OrthoDB" id="982714at2"/>
<gene>
    <name evidence="1" type="ORF">CGL56_17810</name>
</gene>
<comment type="caution">
    <text evidence="1">The sequence shown here is derived from an EMBL/GenBank/DDBJ whole genome shotgun (WGS) entry which is preliminary data.</text>
</comment>
<proteinExistence type="predicted"/>
<sequence length="192" mass="21041">MKVSKIAWLAAILLAITVAYFAWYHYTFSMGQTTGYEVNTPAAEKSLLIATQDSPFKRNLTTQLVERLDTSALFIRVVDVTELATYKCFELDGGYAYDAVVIMHTWEYGREPRAVTDFLRSVECDGIIYVLTTSGSGVGRLPDYDGMSAASLHGEIPTALEATEQWVRRTLWQEGLPETAAGGLAGAGNGPE</sequence>
<dbReference type="AlphaFoldDB" id="A0A2G0CAT2"/>
<evidence type="ECO:0000313" key="2">
    <source>
        <dbReference type="Proteomes" id="UP000226437"/>
    </source>
</evidence>
<organism evidence="1 2">
    <name type="scientific">Neolewinella marina</name>
    <dbReference type="NCBI Taxonomy" id="438751"/>
    <lineage>
        <taxon>Bacteria</taxon>
        <taxon>Pseudomonadati</taxon>
        <taxon>Bacteroidota</taxon>
        <taxon>Saprospiria</taxon>
        <taxon>Saprospirales</taxon>
        <taxon>Lewinellaceae</taxon>
        <taxon>Neolewinella</taxon>
    </lineage>
</organism>
<keyword evidence="2" id="KW-1185">Reference proteome</keyword>